<dbReference type="AlphaFoldDB" id="A0A0D0BTJ4"/>
<name>A0A0D0BTJ4_9AGAR</name>
<evidence type="ECO:0000313" key="3">
    <source>
        <dbReference type="Proteomes" id="UP000053593"/>
    </source>
</evidence>
<gene>
    <name evidence="2" type="ORF">GYMLUDRAFT_245834</name>
</gene>
<dbReference type="Proteomes" id="UP000053593">
    <property type="component" value="Unassembled WGS sequence"/>
</dbReference>
<proteinExistence type="predicted"/>
<evidence type="ECO:0000313" key="2">
    <source>
        <dbReference type="EMBL" id="KIK58746.1"/>
    </source>
</evidence>
<accession>A0A0D0BTJ4</accession>
<feature type="transmembrane region" description="Helical" evidence="1">
    <location>
        <begin position="20"/>
        <end position="41"/>
    </location>
</feature>
<keyword evidence="1" id="KW-0472">Membrane</keyword>
<reference evidence="2 3" key="1">
    <citation type="submission" date="2014-04" db="EMBL/GenBank/DDBJ databases">
        <title>Evolutionary Origins and Diversification of the Mycorrhizal Mutualists.</title>
        <authorList>
            <consortium name="DOE Joint Genome Institute"/>
            <consortium name="Mycorrhizal Genomics Consortium"/>
            <person name="Kohler A."/>
            <person name="Kuo A."/>
            <person name="Nagy L.G."/>
            <person name="Floudas D."/>
            <person name="Copeland A."/>
            <person name="Barry K.W."/>
            <person name="Cichocki N."/>
            <person name="Veneault-Fourrey C."/>
            <person name="LaButti K."/>
            <person name="Lindquist E.A."/>
            <person name="Lipzen A."/>
            <person name="Lundell T."/>
            <person name="Morin E."/>
            <person name="Murat C."/>
            <person name="Riley R."/>
            <person name="Ohm R."/>
            <person name="Sun H."/>
            <person name="Tunlid A."/>
            <person name="Henrissat B."/>
            <person name="Grigoriev I.V."/>
            <person name="Hibbett D.S."/>
            <person name="Martin F."/>
        </authorList>
    </citation>
    <scope>NUCLEOTIDE SEQUENCE [LARGE SCALE GENOMIC DNA]</scope>
    <source>
        <strain evidence="2 3">FD-317 M1</strain>
    </source>
</reference>
<evidence type="ECO:0000256" key="1">
    <source>
        <dbReference type="SAM" id="Phobius"/>
    </source>
</evidence>
<keyword evidence="1" id="KW-1133">Transmembrane helix</keyword>
<dbReference type="EMBL" id="KN834783">
    <property type="protein sequence ID" value="KIK58746.1"/>
    <property type="molecule type" value="Genomic_DNA"/>
</dbReference>
<organism evidence="2 3">
    <name type="scientific">Collybiopsis luxurians FD-317 M1</name>
    <dbReference type="NCBI Taxonomy" id="944289"/>
    <lineage>
        <taxon>Eukaryota</taxon>
        <taxon>Fungi</taxon>
        <taxon>Dikarya</taxon>
        <taxon>Basidiomycota</taxon>
        <taxon>Agaricomycotina</taxon>
        <taxon>Agaricomycetes</taxon>
        <taxon>Agaricomycetidae</taxon>
        <taxon>Agaricales</taxon>
        <taxon>Marasmiineae</taxon>
        <taxon>Omphalotaceae</taxon>
        <taxon>Collybiopsis</taxon>
        <taxon>Collybiopsis luxurians</taxon>
    </lineage>
</organism>
<sequence length="163" mass="18491">MTPEDQEYLFESGGDLILGVLQQIVTSVGYGALVLMTYIALRILSLMSIWETIQKITFDDFITQFVIWQDIEFMALKIPVIVGDGIVAWRAWVLLFEGKFGRILLATLMIVNTGLNIADYVLEVSKSLQLAEDGFNLVLDWVASIASLIINAFVTFFILWKFW</sequence>
<keyword evidence="3" id="KW-1185">Reference proteome</keyword>
<dbReference type="HOGENOM" id="CLU_071641_2_0_1"/>
<feature type="transmembrane region" description="Helical" evidence="1">
    <location>
        <begin position="138"/>
        <end position="160"/>
    </location>
</feature>
<keyword evidence="1" id="KW-0812">Transmembrane</keyword>
<protein>
    <submittedName>
        <fullName evidence="2">Uncharacterized protein</fullName>
    </submittedName>
</protein>
<feature type="transmembrane region" description="Helical" evidence="1">
    <location>
        <begin position="100"/>
        <end position="118"/>
    </location>
</feature>